<name>A0A1R3RSF5_ASPC5</name>
<sequence length="61" mass="6898">MGSPRSPMDEQDPACSWRACSSPIFITLIRAFVPESLPAKCYLRAYGASCFYPALYWIHQP</sequence>
<proteinExistence type="predicted"/>
<protein>
    <submittedName>
        <fullName evidence="1">Uncharacterized protein</fullName>
    </submittedName>
</protein>
<dbReference type="AlphaFoldDB" id="A0A1R3RSF5"/>
<dbReference type="VEuPathDB" id="FungiDB:ASPCADRAFT_206217"/>
<evidence type="ECO:0000313" key="1">
    <source>
        <dbReference type="EMBL" id="OOF97390.1"/>
    </source>
</evidence>
<reference evidence="2" key="1">
    <citation type="journal article" date="2017" name="Genome Biol.">
        <title>Comparative genomics reveals high biological diversity and specific adaptations in the industrially and medically important fungal genus Aspergillus.</title>
        <authorList>
            <person name="de Vries R.P."/>
            <person name="Riley R."/>
            <person name="Wiebenga A."/>
            <person name="Aguilar-Osorio G."/>
            <person name="Amillis S."/>
            <person name="Uchima C.A."/>
            <person name="Anderluh G."/>
            <person name="Asadollahi M."/>
            <person name="Askin M."/>
            <person name="Barry K."/>
            <person name="Battaglia E."/>
            <person name="Bayram O."/>
            <person name="Benocci T."/>
            <person name="Braus-Stromeyer S.A."/>
            <person name="Caldana C."/>
            <person name="Canovas D."/>
            <person name="Cerqueira G.C."/>
            <person name="Chen F."/>
            <person name="Chen W."/>
            <person name="Choi C."/>
            <person name="Clum A."/>
            <person name="Dos Santos R.A."/>
            <person name="Damasio A.R."/>
            <person name="Diallinas G."/>
            <person name="Emri T."/>
            <person name="Fekete E."/>
            <person name="Flipphi M."/>
            <person name="Freyberg S."/>
            <person name="Gallo A."/>
            <person name="Gournas C."/>
            <person name="Habgood R."/>
            <person name="Hainaut M."/>
            <person name="Harispe M.L."/>
            <person name="Henrissat B."/>
            <person name="Hilden K.S."/>
            <person name="Hope R."/>
            <person name="Hossain A."/>
            <person name="Karabika E."/>
            <person name="Karaffa L."/>
            <person name="Karanyi Z."/>
            <person name="Krasevec N."/>
            <person name="Kuo A."/>
            <person name="Kusch H."/>
            <person name="LaButti K."/>
            <person name="Lagendijk E.L."/>
            <person name="Lapidus A."/>
            <person name="Levasseur A."/>
            <person name="Lindquist E."/>
            <person name="Lipzen A."/>
            <person name="Logrieco A.F."/>
            <person name="MacCabe A."/>
            <person name="Maekelae M.R."/>
            <person name="Malavazi I."/>
            <person name="Melin P."/>
            <person name="Meyer V."/>
            <person name="Mielnichuk N."/>
            <person name="Miskei M."/>
            <person name="Molnar A.P."/>
            <person name="Mule G."/>
            <person name="Ngan C.Y."/>
            <person name="Orejas M."/>
            <person name="Orosz E."/>
            <person name="Ouedraogo J.P."/>
            <person name="Overkamp K.M."/>
            <person name="Park H.-S."/>
            <person name="Perrone G."/>
            <person name="Piumi F."/>
            <person name="Punt P.J."/>
            <person name="Ram A.F."/>
            <person name="Ramon A."/>
            <person name="Rauscher S."/>
            <person name="Record E."/>
            <person name="Riano-Pachon D.M."/>
            <person name="Robert V."/>
            <person name="Roehrig J."/>
            <person name="Ruller R."/>
            <person name="Salamov A."/>
            <person name="Salih N.S."/>
            <person name="Samson R.A."/>
            <person name="Sandor E."/>
            <person name="Sanguinetti M."/>
            <person name="Schuetze T."/>
            <person name="Sepcic K."/>
            <person name="Shelest E."/>
            <person name="Sherlock G."/>
            <person name="Sophianopoulou V."/>
            <person name="Squina F.M."/>
            <person name="Sun H."/>
            <person name="Susca A."/>
            <person name="Todd R.B."/>
            <person name="Tsang A."/>
            <person name="Unkles S.E."/>
            <person name="van de Wiele N."/>
            <person name="van Rossen-Uffink D."/>
            <person name="Oliveira J.V."/>
            <person name="Vesth T.C."/>
            <person name="Visser J."/>
            <person name="Yu J.-H."/>
            <person name="Zhou M."/>
            <person name="Andersen M.R."/>
            <person name="Archer D.B."/>
            <person name="Baker S.E."/>
            <person name="Benoit I."/>
            <person name="Brakhage A.A."/>
            <person name="Braus G.H."/>
            <person name="Fischer R."/>
            <person name="Frisvad J.C."/>
            <person name="Goldman G.H."/>
            <person name="Houbraken J."/>
            <person name="Oakley B."/>
            <person name="Pocsi I."/>
            <person name="Scazzocchio C."/>
            <person name="Seiboth B."/>
            <person name="vanKuyk P.A."/>
            <person name="Wortman J."/>
            <person name="Dyer P.S."/>
            <person name="Grigoriev I.V."/>
        </authorList>
    </citation>
    <scope>NUCLEOTIDE SEQUENCE [LARGE SCALE GENOMIC DNA]</scope>
    <source>
        <strain evidence="2">ITEM 5010</strain>
    </source>
</reference>
<dbReference type="EMBL" id="KV907497">
    <property type="protein sequence ID" value="OOF97390.1"/>
    <property type="molecule type" value="Genomic_DNA"/>
</dbReference>
<dbReference type="Proteomes" id="UP000188318">
    <property type="component" value="Unassembled WGS sequence"/>
</dbReference>
<gene>
    <name evidence="1" type="ORF">ASPCADRAFT_206217</name>
</gene>
<keyword evidence="2" id="KW-1185">Reference proteome</keyword>
<evidence type="ECO:0000313" key="2">
    <source>
        <dbReference type="Proteomes" id="UP000188318"/>
    </source>
</evidence>
<accession>A0A1R3RSF5</accession>
<organism evidence="1 2">
    <name type="scientific">Aspergillus carbonarius (strain ITEM 5010)</name>
    <dbReference type="NCBI Taxonomy" id="602072"/>
    <lineage>
        <taxon>Eukaryota</taxon>
        <taxon>Fungi</taxon>
        <taxon>Dikarya</taxon>
        <taxon>Ascomycota</taxon>
        <taxon>Pezizomycotina</taxon>
        <taxon>Eurotiomycetes</taxon>
        <taxon>Eurotiomycetidae</taxon>
        <taxon>Eurotiales</taxon>
        <taxon>Aspergillaceae</taxon>
        <taxon>Aspergillus</taxon>
        <taxon>Aspergillus subgen. Circumdati</taxon>
    </lineage>
</organism>